<keyword evidence="1" id="KW-0732">Signal</keyword>
<dbReference type="InterPro" id="IPR032466">
    <property type="entry name" value="Metal_Hydrolase"/>
</dbReference>
<dbReference type="RefSeq" id="WP_261974055.1">
    <property type="nucleotide sequence ID" value="NZ_CP103460.1"/>
</dbReference>
<feature type="chain" id="PRO_5042492766" evidence="1">
    <location>
        <begin position="21"/>
        <end position="580"/>
    </location>
</feature>
<dbReference type="Pfam" id="PF12680">
    <property type="entry name" value="SnoaL_2"/>
    <property type="match status" value="1"/>
</dbReference>
<dbReference type="EMBL" id="JAUFQH010000003">
    <property type="protein sequence ID" value="MDN3618729.1"/>
    <property type="molecule type" value="Genomic_DNA"/>
</dbReference>
<comment type="caution">
    <text evidence="4">The sequence shown here is derived from an EMBL/GenBank/DDBJ whole genome shotgun (WGS) entry which is preliminary data.</text>
</comment>
<dbReference type="InterPro" id="IPR011059">
    <property type="entry name" value="Metal-dep_hydrolase_composite"/>
</dbReference>
<evidence type="ECO:0000259" key="3">
    <source>
        <dbReference type="Pfam" id="PF12680"/>
    </source>
</evidence>
<dbReference type="InterPro" id="IPR037401">
    <property type="entry name" value="SnoaL-like"/>
</dbReference>
<dbReference type="Gene3D" id="3.20.20.140">
    <property type="entry name" value="Metal-dependent hydrolases"/>
    <property type="match status" value="1"/>
</dbReference>
<name>A0AAJ1VFY5_9FLAO</name>
<evidence type="ECO:0000313" key="4">
    <source>
        <dbReference type="EMBL" id="MDN3618729.1"/>
    </source>
</evidence>
<feature type="domain" description="SnoaL-like" evidence="3">
    <location>
        <begin position="479"/>
        <end position="573"/>
    </location>
</feature>
<dbReference type="PANTHER" id="PTHR43135">
    <property type="entry name" value="ALPHA-D-RIBOSE 1-METHYLPHOSPHONATE 5-TRIPHOSPHATE DIPHOSPHATASE"/>
    <property type="match status" value="1"/>
</dbReference>
<dbReference type="InterPro" id="IPR032710">
    <property type="entry name" value="NTF2-like_dom_sf"/>
</dbReference>
<dbReference type="GO" id="GO:0016810">
    <property type="term" value="F:hydrolase activity, acting on carbon-nitrogen (but not peptide) bonds"/>
    <property type="evidence" value="ECO:0007669"/>
    <property type="project" value="InterPro"/>
</dbReference>
<feature type="domain" description="Amidohydrolase-related" evidence="2">
    <location>
        <begin position="74"/>
        <end position="462"/>
    </location>
</feature>
<proteinExistence type="predicted"/>
<dbReference type="InterPro" id="IPR006680">
    <property type="entry name" value="Amidohydro-rel"/>
</dbReference>
<dbReference type="Gene3D" id="2.30.40.10">
    <property type="entry name" value="Urease, subunit C, domain 1"/>
    <property type="match status" value="1"/>
</dbReference>
<gene>
    <name evidence="4" type="ORF">QWY81_04580</name>
</gene>
<dbReference type="InterPro" id="IPR051781">
    <property type="entry name" value="Metallo-dep_Hydrolase"/>
</dbReference>
<reference evidence="4 5" key="1">
    <citation type="journal article" date="2014" name="Int. J. Syst. Evol. Microbiol.">
        <title>Complete genome sequence of Corynebacterium casei LMG S-19264T (=DSM 44701T), isolated from a smear-ripened cheese.</title>
        <authorList>
            <consortium name="US DOE Joint Genome Institute (JGI-PGF)"/>
            <person name="Walter F."/>
            <person name="Albersmeier A."/>
            <person name="Kalinowski J."/>
            <person name="Ruckert C."/>
        </authorList>
    </citation>
    <scope>NUCLEOTIDE SEQUENCE [LARGE SCALE GENOMIC DNA]</scope>
    <source>
        <strain evidence="4 5">CECT 8670</strain>
    </source>
</reference>
<protein>
    <submittedName>
        <fullName evidence="4">Amidohydrolase family protein</fullName>
    </submittedName>
</protein>
<evidence type="ECO:0000259" key="2">
    <source>
        <dbReference type="Pfam" id="PF01979"/>
    </source>
</evidence>
<evidence type="ECO:0000256" key="1">
    <source>
        <dbReference type="SAM" id="SignalP"/>
    </source>
</evidence>
<sequence>MKNNFLLTFTFLVSSFSLFAQTYITNVTVVDVEKQKLVSNQTIEITNNLISNIRKSTKIKLPKNATIIDGTGKYIAPGLVDAHIHFFQNGGLYTRPDAIDLRKYVSYTEEIALAKSDMENKLKRYLKNGITTLIDVGATYNFLEQRNTFTDKDFAPKIFITGPLLTTYESEVYKNLKHDEPFTLTESIEDGINGVKDQLKYKPDFIKIWYIAGRDGLSIEESARKNLPIVKAVIDEAHKNDLKVAVHATQEITAKLAVENGADFLVHSVKDKILSKDFIQLLKKNKTILSPTLQVSGGYGKTFGQRLQFSNDELLTADPYQLGSLLDLKHLSDTLLVNNYKTRLNNPNRIANLKKADSICSVNLKILSDAGVLIATGTDAGNIGTLHVSSYIKELELMQKSGMNNWQILEASTINGAKIFDKENEFGSVTIGKKANLILLNKNPIKDIKNLTDIHTVINKGVVFNPNDLLKDTPRDLAQRQLNAYNLRNIEAFLEPYADDVEVYTFPNTLNYKGKENMRKRYAKMFENVTNLHCELTERIVKGNVVIDKEVVQFNDITKEAIAIYRIENNKIKKVYFVRE</sequence>
<dbReference type="SUPFAM" id="SSF51338">
    <property type="entry name" value="Composite domain of metallo-dependent hydrolases"/>
    <property type="match status" value="1"/>
</dbReference>
<organism evidence="4 5">
    <name type="scientific">Polaribacter sejongensis</name>
    <dbReference type="NCBI Taxonomy" id="985043"/>
    <lineage>
        <taxon>Bacteria</taxon>
        <taxon>Pseudomonadati</taxon>
        <taxon>Bacteroidota</taxon>
        <taxon>Flavobacteriia</taxon>
        <taxon>Flavobacteriales</taxon>
        <taxon>Flavobacteriaceae</taxon>
    </lineage>
</organism>
<dbReference type="AlphaFoldDB" id="A0AAJ1VFY5"/>
<dbReference type="PANTHER" id="PTHR43135:SF3">
    <property type="entry name" value="ALPHA-D-RIBOSE 1-METHYLPHOSPHONATE 5-TRIPHOSPHATE DIPHOSPHATASE"/>
    <property type="match status" value="1"/>
</dbReference>
<accession>A0AAJ1VFY5</accession>
<feature type="signal peptide" evidence="1">
    <location>
        <begin position="1"/>
        <end position="20"/>
    </location>
</feature>
<dbReference type="SUPFAM" id="SSF51556">
    <property type="entry name" value="Metallo-dependent hydrolases"/>
    <property type="match status" value="1"/>
</dbReference>
<dbReference type="SUPFAM" id="SSF54427">
    <property type="entry name" value="NTF2-like"/>
    <property type="match status" value="1"/>
</dbReference>
<dbReference type="Proteomes" id="UP001228636">
    <property type="component" value="Unassembled WGS sequence"/>
</dbReference>
<dbReference type="Gene3D" id="3.10.450.50">
    <property type="match status" value="1"/>
</dbReference>
<evidence type="ECO:0000313" key="5">
    <source>
        <dbReference type="Proteomes" id="UP001228636"/>
    </source>
</evidence>
<dbReference type="Pfam" id="PF01979">
    <property type="entry name" value="Amidohydro_1"/>
    <property type="match status" value="1"/>
</dbReference>